<name>A0A6G0TRD5_APHGL</name>
<dbReference type="EMBL" id="VYZN01000018">
    <property type="protein sequence ID" value="KAE9537332.1"/>
    <property type="molecule type" value="Genomic_DNA"/>
</dbReference>
<reference evidence="2 3" key="1">
    <citation type="submission" date="2019-08" db="EMBL/GenBank/DDBJ databases">
        <title>The genome of the soybean aphid Biotype 1, its phylome, world population structure and adaptation to the North American continent.</title>
        <authorList>
            <person name="Giordano R."/>
            <person name="Donthu R.K."/>
            <person name="Hernandez A.G."/>
            <person name="Wright C.L."/>
            <person name="Zimin A.V."/>
        </authorList>
    </citation>
    <scope>NUCLEOTIDE SEQUENCE [LARGE SCALE GENOMIC DNA]</scope>
    <source>
        <tissue evidence="2">Whole aphids</tissue>
    </source>
</reference>
<accession>A0A6G0TRD5</accession>
<evidence type="ECO:0000313" key="2">
    <source>
        <dbReference type="EMBL" id="KAE9537332.1"/>
    </source>
</evidence>
<keyword evidence="1" id="KW-1133">Transmembrane helix</keyword>
<keyword evidence="1" id="KW-0812">Transmembrane</keyword>
<proteinExistence type="predicted"/>
<evidence type="ECO:0000256" key="1">
    <source>
        <dbReference type="SAM" id="Phobius"/>
    </source>
</evidence>
<keyword evidence="1" id="KW-0472">Membrane</keyword>
<evidence type="ECO:0000313" key="3">
    <source>
        <dbReference type="Proteomes" id="UP000475862"/>
    </source>
</evidence>
<sequence length="366" mass="42177">MNCWTVERPSDVTHVGDKIEISTVITLHLNMLQKASKSLIEFTLLRKLGRRFYSLHWKNLLKPDSKIFASLIDLMSTFIFVLSTSNKKLIFVSRIDGRSFIKIVLKPLSEFDCVKLSVLLVGGKNHSRGSMRLNVLASMPRTMIKHWLRLEPKLIKNDSSHSIYIGKKCFDDNDDNILFCTKFFSYPDNSLDLWTFANIIQTEDQCVVRVCMFFFRRIKTFLNKYPNIQSRRKISNLKKVGKWVPLCCTLGGGVNLGLGITYGELCITFSIWMPGVVDQHFVRNDLISHFKYLVSELEYVCDIFPIYLVVVMDYLLRSYTLRSQCTTLNMALILINMCCILLFVCAKLGYAFCTAAALVNVMRRMN</sequence>
<gene>
    <name evidence="2" type="ORF">AGLY_006355</name>
</gene>
<feature type="transmembrane region" description="Helical" evidence="1">
    <location>
        <begin position="328"/>
        <end position="361"/>
    </location>
</feature>
<comment type="caution">
    <text evidence="2">The sequence shown here is derived from an EMBL/GenBank/DDBJ whole genome shotgun (WGS) entry which is preliminary data.</text>
</comment>
<dbReference type="Proteomes" id="UP000475862">
    <property type="component" value="Unassembled WGS sequence"/>
</dbReference>
<keyword evidence="3" id="KW-1185">Reference proteome</keyword>
<dbReference type="AlphaFoldDB" id="A0A6G0TRD5"/>
<organism evidence="2 3">
    <name type="scientific">Aphis glycines</name>
    <name type="common">Soybean aphid</name>
    <dbReference type="NCBI Taxonomy" id="307491"/>
    <lineage>
        <taxon>Eukaryota</taxon>
        <taxon>Metazoa</taxon>
        <taxon>Ecdysozoa</taxon>
        <taxon>Arthropoda</taxon>
        <taxon>Hexapoda</taxon>
        <taxon>Insecta</taxon>
        <taxon>Pterygota</taxon>
        <taxon>Neoptera</taxon>
        <taxon>Paraneoptera</taxon>
        <taxon>Hemiptera</taxon>
        <taxon>Sternorrhyncha</taxon>
        <taxon>Aphidomorpha</taxon>
        <taxon>Aphidoidea</taxon>
        <taxon>Aphididae</taxon>
        <taxon>Aphidini</taxon>
        <taxon>Aphis</taxon>
        <taxon>Aphis</taxon>
    </lineage>
</organism>
<protein>
    <submittedName>
        <fullName evidence="2">Uncharacterized protein</fullName>
    </submittedName>
</protein>